<dbReference type="EMBL" id="AP023417">
    <property type="protein sequence ID" value="BCK80142.1"/>
    <property type="molecule type" value="Genomic_DNA"/>
</dbReference>
<dbReference type="AlphaFoldDB" id="A0A810Q1P3"/>
<keyword evidence="2" id="KW-1185">Reference proteome</keyword>
<geneLocation type="plasmid" evidence="1 2">
    <name>pMM35_02</name>
</geneLocation>
<dbReference type="KEGG" id="vfa:MM35RIKEN_23340"/>
<dbReference type="RefSeq" id="WP_212822121.1">
    <property type="nucleotide sequence ID" value="NZ_AP023417.1"/>
</dbReference>
<name>A0A810Q1P3_9FIRM</name>
<evidence type="ECO:0000313" key="1">
    <source>
        <dbReference type="EMBL" id="BCK80142.1"/>
    </source>
</evidence>
<evidence type="ECO:0000313" key="2">
    <source>
        <dbReference type="Proteomes" id="UP000681343"/>
    </source>
</evidence>
<protein>
    <submittedName>
        <fullName evidence="1">Uncharacterized protein</fullName>
    </submittedName>
</protein>
<proteinExistence type="predicted"/>
<organism evidence="1 2">
    <name type="scientific">Vescimonas fastidiosa</name>
    <dbReference type="NCBI Taxonomy" id="2714353"/>
    <lineage>
        <taxon>Bacteria</taxon>
        <taxon>Bacillati</taxon>
        <taxon>Bacillota</taxon>
        <taxon>Clostridia</taxon>
        <taxon>Eubacteriales</taxon>
        <taxon>Oscillospiraceae</taxon>
        <taxon>Vescimonas</taxon>
    </lineage>
</organism>
<dbReference type="Proteomes" id="UP000681343">
    <property type="component" value="Plasmid pMM35_02"/>
</dbReference>
<gene>
    <name evidence="1" type="ORF">MM35RIKEN_23340</name>
</gene>
<sequence length="372" mass="42443">MSTLPQKAPGSLSQAYQLLVLVALSGELPASQLSRLAGGSSYKENVVKSLKRQRLLLSYYKNGLRGYRLTAAAKKLLLEHNPERFSFYLSGACTTNHIRSEPEQRLRLHRVSQTLITMRNANANIFRDEKLGVFRPGETAIGSICTPAFYTSREIKEMGRTFVKIRGARSVGVLLTPQHIHVVYNMGNALMKWSYKAEMRTKALMQTVLCRERMPHQYHPDAVRGLLLGDSMELAYELLTDQGGKNHFVLDGSYEQFCFLTNDHHGEVLLRLLCDKELDNDLRELLLLDLEPRQLSETVENDAMTPDGAPVLFAYDCDLPRIRRFDTALRLQDRYGILICFDHQAEVLRRYCGNRAVVQAIDFDAFERRFLP</sequence>
<accession>A0A810Q1P3</accession>
<reference evidence="1" key="1">
    <citation type="submission" date="2020-09" db="EMBL/GenBank/DDBJ databases">
        <title>New species isolated from human feces.</title>
        <authorList>
            <person name="Kitahara M."/>
            <person name="Shigeno Y."/>
            <person name="Shime M."/>
            <person name="Matsumoto Y."/>
            <person name="Nakamura S."/>
            <person name="Motooka D."/>
            <person name="Fukuoka S."/>
            <person name="Nishikawa H."/>
            <person name="Benno Y."/>
        </authorList>
    </citation>
    <scope>NUCLEOTIDE SEQUENCE</scope>
    <source>
        <strain evidence="1">MM35</strain>
        <plasmid evidence="1">pMM35_02</plasmid>
    </source>
</reference>
<keyword evidence="1" id="KW-0614">Plasmid</keyword>